<dbReference type="GO" id="GO:0005813">
    <property type="term" value="C:centrosome"/>
    <property type="evidence" value="ECO:0007669"/>
    <property type="project" value="TreeGrafter"/>
</dbReference>
<evidence type="ECO:0000256" key="1">
    <source>
        <dbReference type="SAM" id="MobiDB-lite"/>
    </source>
</evidence>
<organism evidence="2 3">
    <name type="scientific">Chanos chanos</name>
    <name type="common">Milkfish</name>
    <name type="synonym">Mugil chanos</name>
    <dbReference type="NCBI Taxonomy" id="29144"/>
    <lineage>
        <taxon>Eukaryota</taxon>
        <taxon>Metazoa</taxon>
        <taxon>Chordata</taxon>
        <taxon>Craniata</taxon>
        <taxon>Vertebrata</taxon>
        <taxon>Euteleostomi</taxon>
        <taxon>Actinopterygii</taxon>
        <taxon>Neopterygii</taxon>
        <taxon>Teleostei</taxon>
        <taxon>Ostariophysi</taxon>
        <taxon>Gonorynchiformes</taxon>
        <taxon>Chanidae</taxon>
        <taxon>Chanos</taxon>
    </lineage>
</organism>
<feature type="region of interest" description="Disordered" evidence="1">
    <location>
        <begin position="157"/>
        <end position="180"/>
    </location>
</feature>
<dbReference type="GO" id="GO:0046599">
    <property type="term" value="P:regulation of centriole replication"/>
    <property type="evidence" value="ECO:0007669"/>
    <property type="project" value="TreeGrafter"/>
</dbReference>
<proteinExistence type="predicted"/>
<name>A0A6J2VPA9_CHACN</name>
<dbReference type="Proteomes" id="UP000504632">
    <property type="component" value="Chromosome 6"/>
</dbReference>
<accession>A0A6J2VPA9</accession>
<evidence type="ECO:0000313" key="3">
    <source>
        <dbReference type="RefSeq" id="XP_030633848.1"/>
    </source>
</evidence>
<dbReference type="PANTHER" id="PTHR21553:SF26">
    <property type="entry name" value="ALMS MOTIF DOMAIN-CONTAINING PROTEIN"/>
    <property type="match status" value="1"/>
</dbReference>
<gene>
    <name evidence="3" type="primary">cep295</name>
</gene>
<protein>
    <submittedName>
        <fullName evidence="3">Centrosomal protein of 295 kDa</fullName>
    </submittedName>
</protein>
<feature type="region of interest" description="Disordered" evidence="1">
    <location>
        <begin position="92"/>
        <end position="117"/>
    </location>
</feature>
<evidence type="ECO:0000313" key="2">
    <source>
        <dbReference type="Proteomes" id="UP000504632"/>
    </source>
</evidence>
<dbReference type="GeneID" id="115815019"/>
<dbReference type="InParanoid" id="A0A6J2VPA9"/>
<keyword evidence="2" id="KW-1185">Reference proteome</keyword>
<dbReference type="CTD" id="85459"/>
<reference evidence="3" key="1">
    <citation type="submission" date="2025-08" db="UniProtKB">
        <authorList>
            <consortium name="RefSeq"/>
        </authorList>
    </citation>
    <scope>IDENTIFICATION</scope>
</reference>
<dbReference type="GO" id="GO:0005814">
    <property type="term" value="C:centriole"/>
    <property type="evidence" value="ECO:0007669"/>
    <property type="project" value="TreeGrafter"/>
</dbReference>
<dbReference type="OrthoDB" id="6359887at2759"/>
<dbReference type="AlphaFoldDB" id="A0A6J2VPA9"/>
<sequence length="185" mass="22179">MKRKTVKLRLSPNEEAVLAREELQRRRKLRLQQVREQERYIAHQVRCEVRERRERELQNLAGALEVEWQQQQRERLETLQKVYQDSLQCVGEGHRSAKENEPDTEALARRKEEQQVRAKERHREALRELTHRRHMEEEERSRHITARKKALLAEKERAAKVASLPPPPPNPIEVQRASRHTCFQV</sequence>
<dbReference type="RefSeq" id="XP_030633848.1">
    <property type="nucleotide sequence ID" value="XM_030777988.1"/>
</dbReference>
<dbReference type="GO" id="GO:0005829">
    <property type="term" value="C:cytosol"/>
    <property type="evidence" value="ECO:0007669"/>
    <property type="project" value="TreeGrafter"/>
</dbReference>
<dbReference type="PANTHER" id="PTHR21553">
    <property type="entry name" value="ALMS1-RELATED"/>
    <property type="match status" value="1"/>
</dbReference>